<name>A0A4R2JR42_9PSEU</name>
<keyword evidence="3" id="KW-0645">Protease</keyword>
<dbReference type="PROSITE" id="PS52035">
    <property type="entry name" value="PEPTIDASE_M14"/>
    <property type="match status" value="1"/>
</dbReference>
<protein>
    <submittedName>
        <fullName evidence="3">Zinc carboxypeptidase</fullName>
    </submittedName>
</protein>
<dbReference type="OrthoDB" id="4499135at2"/>
<feature type="domain" description="Peptidase M14" evidence="2">
    <location>
        <begin position="15"/>
        <end position="357"/>
    </location>
</feature>
<sequence>MDEVQRLYDTVERVDRFPGVDQMHAFVDDLAARYPDRVAVEPIGRSRGGDQIQDVRVGSGPNHVIVIGGPHPNEPIGLLTIQHLLRQLCAEDDLLARMAATWHFVPCVDPDGTRLNEGWYAGPITREHVARHMYRPPIDEQPEWTFPATWRGTGFGSPIPETQALMTLIDRTEPALIASLHNGDFGGGFFYVAGGDPTYFTALTQLLADADIPPHLSEPDAPGARPLHPGVFELPTIEQLCDTMAAAGADPLSFFPGGCSRDYSSPYGTAFLVCELPLWTDPRSADATPGDQTLREVALAAAVAYRDVHDRVAGILDRVSSQLSGHSPVQRALTEGLPTVLAMAQAKEATATDDRTATNAEIFLDQLAFPSMLRLRVGGMLLRLLSDEAAPVFARERAEFAPVFDEWCAEVRATAPGDLVPLDRLVAVQSAAIGLAVTRIRDGLPI</sequence>
<comment type="caution">
    <text evidence="1">Lacks conserved residue(s) required for the propagation of feature annotation.</text>
</comment>
<dbReference type="GO" id="GO:0004181">
    <property type="term" value="F:metallocarboxypeptidase activity"/>
    <property type="evidence" value="ECO:0007669"/>
    <property type="project" value="InterPro"/>
</dbReference>
<dbReference type="Pfam" id="PF00246">
    <property type="entry name" value="Peptidase_M14"/>
    <property type="match status" value="1"/>
</dbReference>
<dbReference type="SMART" id="SM00631">
    <property type="entry name" value="Zn_pept"/>
    <property type="match status" value="1"/>
</dbReference>
<organism evidence="3 4">
    <name type="scientific">Actinocrispum wychmicini</name>
    <dbReference type="NCBI Taxonomy" id="1213861"/>
    <lineage>
        <taxon>Bacteria</taxon>
        <taxon>Bacillati</taxon>
        <taxon>Actinomycetota</taxon>
        <taxon>Actinomycetes</taxon>
        <taxon>Pseudonocardiales</taxon>
        <taxon>Pseudonocardiaceae</taxon>
        <taxon>Actinocrispum</taxon>
    </lineage>
</organism>
<accession>A0A4R2JR42</accession>
<dbReference type="AlphaFoldDB" id="A0A4R2JR42"/>
<dbReference type="InterPro" id="IPR000834">
    <property type="entry name" value="Peptidase_M14"/>
</dbReference>
<proteinExistence type="inferred from homology"/>
<evidence type="ECO:0000259" key="2">
    <source>
        <dbReference type="PROSITE" id="PS52035"/>
    </source>
</evidence>
<dbReference type="RefSeq" id="WP_132114697.1">
    <property type="nucleotide sequence ID" value="NZ_SLWS01000002.1"/>
</dbReference>
<gene>
    <name evidence="3" type="ORF">EV192_102860</name>
</gene>
<dbReference type="SUPFAM" id="SSF53187">
    <property type="entry name" value="Zn-dependent exopeptidases"/>
    <property type="match status" value="1"/>
</dbReference>
<comment type="caution">
    <text evidence="3">The sequence shown here is derived from an EMBL/GenBank/DDBJ whole genome shotgun (WGS) entry which is preliminary data.</text>
</comment>
<evidence type="ECO:0000313" key="4">
    <source>
        <dbReference type="Proteomes" id="UP000295680"/>
    </source>
</evidence>
<evidence type="ECO:0000256" key="1">
    <source>
        <dbReference type="PROSITE-ProRule" id="PRU01379"/>
    </source>
</evidence>
<dbReference type="Proteomes" id="UP000295680">
    <property type="component" value="Unassembled WGS sequence"/>
</dbReference>
<keyword evidence="3" id="KW-0121">Carboxypeptidase</keyword>
<reference evidence="3 4" key="1">
    <citation type="submission" date="2019-03" db="EMBL/GenBank/DDBJ databases">
        <title>Genomic Encyclopedia of Type Strains, Phase IV (KMG-IV): sequencing the most valuable type-strain genomes for metagenomic binning, comparative biology and taxonomic classification.</title>
        <authorList>
            <person name="Goeker M."/>
        </authorList>
    </citation>
    <scope>NUCLEOTIDE SEQUENCE [LARGE SCALE GENOMIC DNA]</scope>
    <source>
        <strain evidence="3 4">DSM 45934</strain>
    </source>
</reference>
<dbReference type="EMBL" id="SLWS01000002">
    <property type="protein sequence ID" value="TCO62721.1"/>
    <property type="molecule type" value="Genomic_DNA"/>
</dbReference>
<keyword evidence="4" id="KW-1185">Reference proteome</keyword>
<dbReference type="GO" id="GO:0006508">
    <property type="term" value="P:proteolysis"/>
    <property type="evidence" value="ECO:0007669"/>
    <property type="project" value="InterPro"/>
</dbReference>
<evidence type="ECO:0000313" key="3">
    <source>
        <dbReference type="EMBL" id="TCO62721.1"/>
    </source>
</evidence>
<comment type="similarity">
    <text evidence="1">Belongs to the peptidase M14 family.</text>
</comment>
<dbReference type="GO" id="GO:0008270">
    <property type="term" value="F:zinc ion binding"/>
    <property type="evidence" value="ECO:0007669"/>
    <property type="project" value="InterPro"/>
</dbReference>
<dbReference type="Gene3D" id="3.40.630.10">
    <property type="entry name" value="Zn peptidases"/>
    <property type="match status" value="1"/>
</dbReference>
<keyword evidence="3" id="KW-0378">Hydrolase</keyword>